<dbReference type="Pfam" id="PF00027">
    <property type="entry name" value="cNMP_binding"/>
    <property type="match status" value="1"/>
</dbReference>
<evidence type="ECO:0000313" key="3">
    <source>
        <dbReference type="EMBL" id="CAH0992504.1"/>
    </source>
</evidence>
<dbReference type="PANTHER" id="PTHR11635:SF152">
    <property type="entry name" value="CAMP-DEPENDENT PROTEIN KINASE TYPE I REGULATORY SUBUNIT-RELATED"/>
    <property type="match status" value="1"/>
</dbReference>
<dbReference type="CDD" id="cd00038">
    <property type="entry name" value="CAP_ED"/>
    <property type="match status" value="1"/>
</dbReference>
<feature type="domain" description="Rhodanese" evidence="2">
    <location>
        <begin position="269"/>
        <end position="356"/>
    </location>
</feature>
<organism evidence="3 4">
    <name type="scientific">Sinobacterium norvegicum</name>
    <dbReference type="NCBI Taxonomy" id="1641715"/>
    <lineage>
        <taxon>Bacteria</taxon>
        <taxon>Pseudomonadati</taxon>
        <taxon>Pseudomonadota</taxon>
        <taxon>Gammaproteobacteria</taxon>
        <taxon>Cellvibrionales</taxon>
        <taxon>Spongiibacteraceae</taxon>
        <taxon>Sinobacterium</taxon>
    </lineage>
</organism>
<dbReference type="InterPro" id="IPR000595">
    <property type="entry name" value="cNMP-bd_dom"/>
</dbReference>
<dbReference type="PANTHER" id="PTHR11635">
    <property type="entry name" value="CAMP-DEPENDENT PROTEIN KINASE REGULATORY CHAIN"/>
    <property type="match status" value="1"/>
</dbReference>
<dbReference type="RefSeq" id="WP_237445188.1">
    <property type="nucleotide sequence ID" value="NZ_CAKLPX010000003.1"/>
</dbReference>
<dbReference type="Gene3D" id="2.60.120.10">
    <property type="entry name" value="Jelly Rolls"/>
    <property type="match status" value="2"/>
</dbReference>
<dbReference type="SUPFAM" id="SSF52821">
    <property type="entry name" value="Rhodanese/Cell cycle control phosphatase"/>
    <property type="match status" value="1"/>
</dbReference>
<name>A0ABM9AH10_9GAMM</name>
<proteinExistence type="predicted"/>
<gene>
    <name evidence="3" type="ORF">SIN8267_02636</name>
</gene>
<dbReference type="EMBL" id="CAKLPX010000003">
    <property type="protein sequence ID" value="CAH0992504.1"/>
    <property type="molecule type" value="Genomic_DNA"/>
</dbReference>
<dbReference type="PROSITE" id="PS50206">
    <property type="entry name" value="RHODANESE_3"/>
    <property type="match status" value="1"/>
</dbReference>
<evidence type="ECO:0000259" key="2">
    <source>
        <dbReference type="PROSITE" id="PS50206"/>
    </source>
</evidence>
<comment type="caution">
    <text evidence="3">The sequence shown here is derived from an EMBL/GenBank/DDBJ whole genome shotgun (WGS) entry which is preliminary data.</text>
</comment>
<dbReference type="Pfam" id="PF00581">
    <property type="entry name" value="Rhodanese"/>
    <property type="match status" value="1"/>
</dbReference>
<accession>A0ABM9AH10</accession>
<sequence length="358" mass="39948">MLNLNEQEIIDTLAQFSPLNAMTREHLKGVLRYCEWLPYCRDQLIFQPADTDGRQLYVVQGSVLVDDGDETELIRAGSEQSLWPLPGGYPRSHRASAVEDTVLLSMPAQMVDSLLCWSHCASYLLLALQRDSGDQGDLNWMTTLLNSNLFHRVSPLNMAEIVDQFYPLEVSDQQVIVRQGEVGECCYVIKSGAGEVVVTDADGHERLLATLVAGQCFGEEAMLNDLPRNATVRMTTDGVLMRLDKPAFYQLLQHQHATQIGFTEAGNNIASGSIWLDVRTQQEYERGHCYRSINMPLDILQLKSAMLLAHKNYIVYCNSGRRSTAAAQLLARSGIQVKVLRNGIDDLAANQQLLFQAS</sequence>
<evidence type="ECO:0000259" key="1">
    <source>
        <dbReference type="PROSITE" id="PS50042"/>
    </source>
</evidence>
<feature type="domain" description="Cyclic nucleotide-binding" evidence="1">
    <location>
        <begin position="149"/>
        <end position="252"/>
    </location>
</feature>
<dbReference type="Proteomes" id="UP000838100">
    <property type="component" value="Unassembled WGS sequence"/>
</dbReference>
<dbReference type="InterPro" id="IPR036873">
    <property type="entry name" value="Rhodanese-like_dom_sf"/>
</dbReference>
<dbReference type="SUPFAM" id="SSF51206">
    <property type="entry name" value="cAMP-binding domain-like"/>
    <property type="match status" value="2"/>
</dbReference>
<dbReference type="PROSITE" id="PS50042">
    <property type="entry name" value="CNMP_BINDING_3"/>
    <property type="match status" value="1"/>
</dbReference>
<dbReference type="InterPro" id="IPR014710">
    <property type="entry name" value="RmlC-like_jellyroll"/>
</dbReference>
<evidence type="ECO:0008006" key="5">
    <source>
        <dbReference type="Google" id="ProtNLM"/>
    </source>
</evidence>
<protein>
    <recommendedName>
        <fullName evidence="5">Cyclic nucleotide-binding domain-containing protein</fullName>
    </recommendedName>
</protein>
<dbReference type="InterPro" id="IPR050503">
    <property type="entry name" value="cAMP-dep_PK_reg_su-like"/>
</dbReference>
<dbReference type="SMART" id="SM00450">
    <property type="entry name" value="RHOD"/>
    <property type="match status" value="1"/>
</dbReference>
<reference evidence="3" key="1">
    <citation type="submission" date="2021-12" db="EMBL/GenBank/DDBJ databases">
        <authorList>
            <person name="Rodrigo-Torres L."/>
            <person name="Arahal R. D."/>
            <person name="Lucena T."/>
        </authorList>
    </citation>
    <scope>NUCLEOTIDE SEQUENCE</scope>
    <source>
        <strain evidence="3">CECT 8267</strain>
    </source>
</reference>
<dbReference type="CDD" id="cd00158">
    <property type="entry name" value="RHOD"/>
    <property type="match status" value="1"/>
</dbReference>
<evidence type="ECO:0000313" key="4">
    <source>
        <dbReference type="Proteomes" id="UP000838100"/>
    </source>
</evidence>
<dbReference type="SMART" id="SM00100">
    <property type="entry name" value="cNMP"/>
    <property type="match status" value="1"/>
</dbReference>
<dbReference type="InterPro" id="IPR018490">
    <property type="entry name" value="cNMP-bd_dom_sf"/>
</dbReference>
<dbReference type="Gene3D" id="3.40.250.10">
    <property type="entry name" value="Rhodanese-like domain"/>
    <property type="match status" value="1"/>
</dbReference>
<keyword evidence="4" id="KW-1185">Reference proteome</keyword>
<dbReference type="InterPro" id="IPR001763">
    <property type="entry name" value="Rhodanese-like_dom"/>
</dbReference>